<dbReference type="InterPro" id="IPR013780">
    <property type="entry name" value="Glyco_hydro_b"/>
</dbReference>
<dbReference type="SUPFAM" id="SSF51445">
    <property type="entry name" value="(Trans)glycosidases"/>
    <property type="match status" value="1"/>
</dbReference>
<gene>
    <name evidence="2" type="ORF">JTE88_06490</name>
</gene>
<dbReference type="Pfam" id="PF00128">
    <property type="entry name" value="Alpha-amylase"/>
    <property type="match status" value="1"/>
</dbReference>
<protein>
    <recommendedName>
        <fullName evidence="1">Glycosyl hydrolase family 13 catalytic domain-containing protein</fullName>
    </recommendedName>
</protein>
<dbReference type="InterPro" id="IPR006047">
    <property type="entry name" value="GH13_cat_dom"/>
</dbReference>
<keyword evidence="3" id="KW-1185">Reference proteome</keyword>
<sequence>MFRRRRHMTVASSVSILLILGGLVGCSNGQPAGYAHFDPGSHTIMINGSHYPLKLPGRADLKVDGSAVLPADLGVDAAVRGSDASRDGIYRSEDGNEQFYYVLTDRFANGDEKNDTGGYGATAQESGFDPTNENFYLGGDIPGLIEQLDYIKGLGTTALWISSPLKNKPVQGESGSESGAYLGRWITDFTDIDPHLGTKDDFQELVDQAHERGMKVYIDVVANNTADVISYAEKDTPFVPLADKPYRDLDGNRVNLGKVAGKEEFPEIDPSSFPYTPQAGNLKKVPAWLNDTSLYHNRGDSTLVGPSLTLGDIGGLDDLMTENPEVVRGMEEIYQNLLETGIDGFGISDVTRVNQEFWTHWTQAIKRKAGDDFFMFGEVTDPDVGILSSYVHTTDMDAVLDSGFHKAVIDYVNGGSAQGLADLFYQDPRYASDKTTVLDLPTYLGNPDMARIVSELSGDKVSGSIFAHALMFTMRGQPVIYYGDEQGLVGLTGSTAHQPLFATQVPSYQQQALADGSTFGAGAHMSRDTVLYQAIAELARLRKKYPGLSNGSQIELFNEGTTYAFSRVDPEENIEYVVVANSGEQNTRATIPVLASTQNWSAIMNVTDGKVIDGSASSKPQATTTNGVTDLSVDVPARSVTVFRAGEKLERGSGTTALTGKKIGDSFLELTADTQDHRYANTAFFYRVVGSGKWFPLGSIAGPDPRVYHDLSGIEDGTLLEYRAITDGGRGQSYTYLVGGPEIQMKNQSQQ</sequence>
<accession>A0ABX7IH01</accession>
<evidence type="ECO:0000313" key="3">
    <source>
        <dbReference type="Proteomes" id="UP000602653"/>
    </source>
</evidence>
<feature type="domain" description="Glycosyl hydrolase family 13 catalytic" evidence="1">
    <location>
        <begin position="101"/>
        <end position="542"/>
    </location>
</feature>
<dbReference type="PROSITE" id="PS51257">
    <property type="entry name" value="PROKAR_LIPOPROTEIN"/>
    <property type="match status" value="1"/>
</dbReference>
<dbReference type="EMBL" id="CP070228">
    <property type="protein sequence ID" value="QRV01739.1"/>
    <property type="molecule type" value="Genomic_DNA"/>
</dbReference>
<dbReference type="InterPro" id="IPR017853">
    <property type="entry name" value="GH"/>
</dbReference>
<organism evidence="2 3">
    <name type="scientific">Arcanobacterium phocisimile</name>
    <dbReference type="NCBI Taxonomy" id="1302235"/>
    <lineage>
        <taxon>Bacteria</taxon>
        <taxon>Bacillati</taxon>
        <taxon>Actinomycetota</taxon>
        <taxon>Actinomycetes</taxon>
        <taxon>Actinomycetales</taxon>
        <taxon>Actinomycetaceae</taxon>
        <taxon>Arcanobacterium</taxon>
    </lineage>
</organism>
<reference evidence="2 3" key="1">
    <citation type="submission" date="2021-02" db="EMBL/GenBank/DDBJ databases">
        <title>Complete Genome Sequence of Arcanobacterium phocisimile strain DSM 26142T from a harbour seal.</title>
        <authorList>
            <person name="Borowiak M."/>
            <person name="Alssahen M."/>
            <person name="Malorny B."/>
            <person name="Laemmler C."/>
            <person name="Siebert U."/>
            <person name="Ploetz M."/>
            <person name="Abdulmawjood A."/>
        </authorList>
    </citation>
    <scope>NUCLEOTIDE SEQUENCE [LARGE SCALE GENOMIC DNA]</scope>
    <source>
        <strain evidence="2 3">DSM 26142</strain>
    </source>
</reference>
<name>A0ABX7IH01_9ACTO</name>
<dbReference type="PANTHER" id="PTHR10357">
    <property type="entry name" value="ALPHA-AMYLASE FAMILY MEMBER"/>
    <property type="match status" value="1"/>
</dbReference>
<dbReference type="Gene3D" id="3.20.20.80">
    <property type="entry name" value="Glycosidases"/>
    <property type="match status" value="1"/>
</dbReference>
<dbReference type="SMART" id="SM00642">
    <property type="entry name" value="Aamy"/>
    <property type="match status" value="1"/>
</dbReference>
<dbReference type="Proteomes" id="UP000602653">
    <property type="component" value="Chromosome"/>
</dbReference>
<proteinExistence type="predicted"/>
<dbReference type="Gene3D" id="2.60.40.1180">
    <property type="entry name" value="Golgi alpha-mannosidase II"/>
    <property type="match status" value="1"/>
</dbReference>
<evidence type="ECO:0000313" key="2">
    <source>
        <dbReference type="EMBL" id="QRV01739.1"/>
    </source>
</evidence>
<dbReference type="RefSeq" id="WP_204423727.1">
    <property type="nucleotide sequence ID" value="NZ_CP070228.1"/>
</dbReference>
<dbReference type="PANTHER" id="PTHR10357:SF209">
    <property type="entry name" value="PERIPLASMIC ALPHA-AMYLASE"/>
    <property type="match status" value="1"/>
</dbReference>
<evidence type="ECO:0000259" key="1">
    <source>
        <dbReference type="SMART" id="SM00642"/>
    </source>
</evidence>